<feature type="compositionally biased region" description="Basic residues" evidence="5">
    <location>
        <begin position="11"/>
        <end position="20"/>
    </location>
</feature>
<dbReference type="AlphaFoldDB" id="A0A319DXW6"/>
<dbReference type="GO" id="GO:0001228">
    <property type="term" value="F:DNA-binding transcription activator activity, RNA polymerase II-specific"/>
    <property type="evidence" value="ECO:0007669"/>
    <property type="project" value="TreeGrafter"/>
</dbReference>
<keyword evidence="2" id="KW-0238">DNA-binding</keyword>
<gene>
    <name evidence="7" type="ORF">BO78DRAFT_324785</name>
</gene>
<dbReference type="STRING" id="1448318.A0A319DXW6"/>
<dbReference type="Gene3D" id="4.10.240.10">
    <property type="entry name" value="Zn(2)-C6 fungal-type DNA-binding domain"/>
    <property type="match status" value="1"/>
</dbReference>
<evidence type="ECO:0000256" key="2">
    <source>
        <dbReference type="ARBA" id="ARBA00023125"/>
    </source>
</evidence>
<dbReference type="CDD" id="cd00067">
    <property type="entry name" value="GAL4"/>
    <property type="match status" value="1"/>
</dbReference>
<protein>
    <recommendedName>
        <fullName evidence="6">Zn(2)-C6 fungal-type domain-containing protein</fullName>
    </recommendedName>
</protein>
<evidence type="ECO:0000313" key="7">
    <source>
        <dbReference type="EMBL" id="PYI02616.1"/>
    </source>
</evidence>
<dbReference type="Proteomes" id="UP000248423">
    <property type="component" value="Unassembled WGS sequence"/>
</dbReference>
<evidence type="ECO:0000313" key="8">
    <source>
        <dbReference type="Proteomes" id="UP000248423"/>
    </source>
</evidence>
<organism evidence="7 8">
    <name type="scientific">Aspergillus sclerotiicarbonarius (strain CBS 121057 / IBT 28362)</name>
    <dbReference type="NCBI Taxonomy" id="1448318"/>
    <lineage>
        <taxon>Eukaryota</taxon>
        <taxon>Fungi</taxon>
        <taxon>Dikarya</taxon>
        <taxon>Ascomycota</taxon>
        <taxon>Pezizomycotina</taxon>
        <taxon>Eurotiomycetes</taxon>
        <taxon>Eurotiomycetidae</taxon>
        <taxon>Eurotiales</taxon>
        <taxon>Aspergillaceae</taxon>
        <taxon>Aspergillus</taxon>
        <taxon>Aspergillus subgen. Circumdati</taxon>
    </lineage>
</organism>
<evidence type="ECO:0000256" key="3">
    <source>
        <dbReference type="ARBA" id="ARBA00023163"/>
    </source>
</evidence>
<dbReference type="SMART" id="SM00066">
    <property type="entry name" value="GAL4"/>
    <property type="match status" value="1"/>
</dbReference>
<keyword evidence="1" id="KW-0805">Transcription regulation</keyword>
<keyword evidence="4" id="KW-0539">Nucleus</keyword>
<dbReference type="PANTHER" id="PTHR47784:SF5">
    <property type="entry name" value="STEROL UPTAKE CONTROL PROTEIN 2"/>
    <property type="match status" value="1"/>
</dbReference>
<evidence type="ECO:0000256" key="4">
    <source>
        <dbReference type="ARBA" id="ARBA00023242"/>
    </source>
</evidence>
<sequence length="416" mass="46562">MSSSSNEAFHARRPHKKSRNGCKLCKARRVKAYGQCDEKKPSCSSCSLRETTCEYSSTSSSTPRNGREQDTNPAQALSHFGSFGGNPKRQLDIQLMHYYTVSTVSSLRSMFHLTAPVFETLQMDAPKLAFQHEFLMDNLLLLALVHMRSVDMPSGDALPITIYRGKALHSFRRAITNMSPNETQAVILTSFLLAISSIPTDRITQEPQLWTLNWMRLANGPRSLLKQMKRSSRLSPIRSLDRDQVMGDFVNHPVPIGIPVGLSAALTEVANHHEQARNSILYRAASCIGKLFGILTLPDAAACINFKVRAWPFMLPPEFMDLVAEADPCALLIIAYYLPLLQFLPQGWLFENLAAQEMHKIARSLDSNWSKYMLVPQAALTFTAKADLKTFLINQIPVESLASGDNHEPFFSSKRC</sequence>
<accession>A0A319DXW6</accession>
<feature type="domain" description="Zn(2)-C6 fungal-type" evidence="6">
    <location>
        <begin position="16"/>
        <end position="64"/>
    </location>
</feature>
<dbReference type="SUPFAM" id="SSF57701">
    <property type="entry name" value="Zn2/Cys6 DNA-binding domain"/>
    <property type="match status" value="1"/>
</dbReference>
<dbReference type="GO" id="GO:0003677">
    <property type="term" value="F:DNA binding"/>
    <property type="evidence" value="ECO:0007669"/>
    <property type="project" value="UniProtKB-KW"/>
</dbReference>
<evidence type="ECO:0000259" key="6">
    <source>
        <dbReference type="SMART" id="SM00066"/>
    </source>
</evidence>
<dbReference type="InterPro" id="IPR053157">
    <property type="entry name" value="Sterol_Uptake_Regulator"/>
</dbReference>
<feature type="region of interest" description="Disordered" evidence="5">
    <location>
        <begin position="1"/>
        <end position="20"/>
    </location>
</feature>
<keyword evidence="8" id="KW-1185">Reference proteome</keyword>
<dbReference type="PANTHER" id="PTHR47784">
    <property type="entry name" value="STEROL UPTAKE CONTROL PROTEIN 2"/>
    <property type="match status" value="1"/>
</dbReference>
<reference evidence="7 8" key="1">
    <citation type="submission" date="2018-02" db="EMBL/GenBank/DDBJ databases">
        <title>The genomes of Aspergillus section Nigri reveals drivers in fungal speciation.</title>
        <authorList>
            <consortium name="DOE Joint Genome Institute"/>
            <person name="Vesth T.C."/>
            <person name="Nybo J."/>
            <person name="Theobald S."/>
            <person name="Brandl J."/>
            <person name="Frisvad J.C."/>
            <person name="Nielsen K.F."/>
            <person name="Lyhne E.K."/>
            <person name="Kogle M.E."/>
            <person name="Kuo A."/>
            <person name="Riley R."/>
            <person name="Clum A."/>
            <person name="Nolan M."/>
            <person name="Lipzen A."/>
            <person name="Salamov A."/>
            <person name="Henrissat B."/>
            <person name="Wiebenga A."/>
            <person name="De vries R.P."/>
            <person name="Grigoriev I.V."/>
            <person name="Mortensen U.H."/>
            <person name="Andersen M.R."/>
            <person name="Baker S.E."/>
        </authorList>
    </citation>
    <scope>NUCLEOTIDE SEQUENCE [LARGE SCALE GENOMIC DNA]</scope>
    <source>
        <strain evidence="7 8">CBS 121057</strain>
    </source>
</reference>
<proteinExistence type="predicted"/>
<name>A0A319DXW6_ASPSB</name>
<evidence type="ECO:0000256" key="5">
    <source>
        <dbReference type="SAM" id="MobiDB-lite"/>
    </source>
</evidence>
<dbReference type="GO" id="GO:0008270">
    <property type="term" value="F:zinc ion binding"/>
    <property type="evidence" value="ECO:0007669"/>
    <property type="project" value="InterPro"/>
</dbReference>
<dbReference type="OrthoDB" id="4360440at2759"/>
<dbReference type="InterPro" id="IPR001138">
    <property type="entry name" value="Zn2Cys6_DnaBD"/>
</dbReference>
<feature type="region of interest" description="Disordered" evidence="5">
    <location>
        <begin position="55"/>
        <end position="81"/>
    </location>
</feature>
<keyword evidence="3" id="KW-0804">Transcription</keyword>
<dbReference type="VEuPathDB" id="FungiDB:BO78DRAFT_324785"/>
<dbReference type="EMBL" id="KZ826392">
    <property type="protein sequence ID" value="PYI02616.1"/>
    <property type="molecule type" value="Genomic_DNA"/>
</dbReference>
<dbReference type="InterPro" id="IPR036864">
    <property type="entry name" value="Zn2-C6_fun-type_DNA-bd_sf"/>
</dbReference>
<evidence type="ECO:0000256" key="1">
    <source>
        <dbReference type="ARBA" id="ARBA00023015"/>
    </source>
</evidence>